<name>A0ABR0EC44_ZASCE</name>
<accession>A0ABR0EC44</accession>
<dbReference type="Proteomes" id="UP001305779">
    <property type="component" value="Unassembled WGS sequence"/>
</dbReference>
<keyword evidence="2" id="KW-1185">Reference proteome</keyword>
<gene>
    <name evidence="1" type="ORF">PRZ48_009579</name>
</gene>
<evidence type="ECO:0000313" key="1">
    <source>
        <dbReference type="EMBL" id="KAK4499067.1"/>
    </source>
</evidence>
<protein>
    <submittedName>
        <fullName evidence="1">Uncharacterized protein</fullName>
    </submittedName>
</protein>
<dbReference type="EMBL" id="JAXOVC010000007">
    <property type="protein sequence ID" value="KAK4499067.1"/>
    <property type="molecule type" value="Genomic_DNA"/>
</dbReference>
<sequence>MARPFPFFRLPRELRDEVYRYLGGEDVTCAIKVPCDEPKDDQKNQASIIVRAVASHQPLPQLLLVSHAFEHEYKTELRRHSAVRVCKPHERELVFGSQRLIKHGPAHRCFRHARKLEVRLEDKLDESSPVLDESVRIVRAFAPFMDSLQSVDCMFTFPLTGHECDAAIRDYDRGFSDIYAGDVVSPMLRNILKPNGSHCLNKTAGVPVTNHLYLKAQLLGVQRPFRPTFADFERFPSFHRYLPEEEVRYLIEGSRLNQITYKATLSNDKYHFLGLELTIHEPTAVARDFDEILNEAELEFEKLALSHDVAYEYGFDGQNFEFRR</sequence>
<proteinExistence type="predicted"/>
<organism evidence="1 2">
    <name type="scientific">Zasmidium cellare</name>
    <name type="common">Wine cellar mold</name>
    <name type="synonym">Racodium cellare</name>
    <dbReference type="NCBI Taxonomy" id="395010"/>
    <lineage>
        <taxon>Eukaryota</taxon>
        <taxon>Fungi</taxon>
        <taxon>Dikarya</taxon>
        <taxon>Ascomycota</taxon>
        <taxon>Pezizomycotina</taxon>
        <taxon>Dothideomycetes</taxon>
        <taxon>Dothideomycetidae</taxon>
        <taxon>Mycosphaerellales</taxon>
        <taxon>Mycosphaerellaceae</taxon>
        <taxon>Zasmidium</taxon>
    </lineage>
</organism>
<evidence type="ECO:0000313" key="2">
    <source>
        <dbReference type="Proteomes" id="UP001305779"/>
    </source>
</evidence>
<reference evidence="1 2" key="1">
    <citation type="journal article" date="2023" name="G3 (Bethesda)">
        <title>A chromosome-level genome assembly of Zasmidium syzygii isolated from banana leaves.</title>
        <authorList>
            <person name="van Westerhoven A.C."/>
            <person name="Mehrabi R."/>
            <person name="Talebi R."/>
            <person name="Steentjes M.B.F."/>
            <person name="Corcolon B."/>
            <person name="Chong P.A."/>
            <person name="Kema G.H.J."/>
            <person name="Seidl M.F."/>
        </authorList>
    </citation>
    <scope>NUCLEOTIDE SEQUENCE [LARGE SCALE GENOMIC DNA]</scope>
    <source>
        <strain evidence="1 2">P124</strain>
    </source>
</reference>
<comment type="caution">
    <text evidence="1">The sequence shown here is derived from an EMBL/GenBank/DDBJ whole genome shotgun (WGS) entry which is preliminary data.</text>
</comment>